<accession>A0ABY3X4X3</accession>
<dbReference type="GO" id="GO:0003677">
    <property type="term" value="F:DNA binding"/>
    <property type="evidence" value="ECO:0007669"/>
    <property type="project" value="UniProtKB-KW"/>
</dbReference>
<dbReference type="Gene3D" id="1.10.1660.10">
    <property type="match status" value="1"/>
</dbReference>
<evidence type="ECO:0000256" key="2">
    <source>
        <dbReference type="ARBA" id="ARBA00023015"/>
    </source>
</evidence>
<dbReference type="SUPFAM" id="SSF46955">
    <property type="entry name" value="Putative DNA-binding domain"/>
    <property type="match status" value="1"/>
</dbReference>
<evidence type="ECO:0000256" key="3">
    <source>
        <dbReference type="ARBA" id="ARBA00023125"/>
    </source>
</evidence>
<dbReference type="PANTHER" id="PTHR30204:SF69">
    <property type="entry name" value="MERR-FAMILY TRANSCRIPTIONAL REGULATOR"/>
    <property type="match status" value="1"/>
</dbReference>
<keyword evidence="7" id="KW-1185">Reference proteome</keyword>
<evidence type="ECO:0000313" key="7">
    <source>
        <dbReference type="Proteomes" id="UP000829542"/>
    </source>
</evidence>
<keyword evidence="2" id="KW-0805">Transcription regulation</keyword>
<evidence type="ECO:0000256" key="4">
    <source>
        <dbReference type="ARBA" id="ARBA00023163"/>
    </source>
</evidence>
<reference evidence="6 7" key="1">
    <citation type="submission" date="2022-03" db="EMBL/GenBank/DDBJ databases">
        <title>Ignatzschineria rhizosphaerae HR5S32.</title>
        <authorList>
            <person name="Sun J.Q."/>
            <person name="Feng J.Y."/>
        </authorList>
    </citation>
    <scope>NUCLEOTIDE SEQUENCE [LARGE SCALE GENOMIC DNA]</scope>
    <source>
        <strain evidence="6 7">HR5S32</strain>
    </source>
</reference>
<dbReference type="RefSeq" id="WP_242150982.1">
    <property type="nucleotide sequence ID" value="NZ_CP093379.1"/>
</dbReference>
<proteinExistence type="predicted"/>
<protein>
    <submittedName>
        <fullName evidence="6">MerR family DNA-binding transcriptional regulator</fullName>
    </submittedName>
</protein>
<dbReference type="PROSITE" id="PS00552">
    <property type="entry name" value="HTH_MERR_1"/>
    <property type="match status" value="1"/>
</dbReference>
<keyword evidence="1" id="KW-0678">Repressor</keyword>
<dbReference type="Pfam" id="PF00376">
    <property type="entry name" value="MerR"/>
    <property type="match status" value="1"/>
</dbReference>
<evidence type="ECO:0000256" key="1">
    <source>
        <dbReference type="ARBA" id="ARBA00022491"/>
    </source>
</evidence>
<dbReference type="InterPro" id="IPR009061">
    <property type="entry name" value="DNA-bd_dom_put_sf"/>
</dbReference>
<dbReference type="InterPro" id="IPR000551">
    <property type="entry name" value="MerR-type_HTH_dom"/>
</dbReference>
<evidence type="ECO:0000313" key="6">
    <source>
        <dbReference type="EMBL" id="UNM96769.1"/>
    </source>
</evidence>
<keyword evidence="4" id="KW-0804">Transcription</keyword>
<dbReference type="Proteomes" id="UP000829542">
    <property type="component" value="Chromosome"/>
</dbReference>
<sequence length="144" mass="16778">MYWKVGELAKLANISVRTLHHYEDIGLLIPIERTASGYRLYDENNVLKLMQILCLSRVGIPLQEVDIALKAYPEGILNILKQQLRVLSTEIYALQQLESQLASIVEKILSNQMPTWQDWKMNQELIAIYDEFFVKRVRNNEDSN</sequence>
<name>A0ABY3X4X3_9GAMM</name>
<evidence type="ECO:0000259" key="5">
    <source>
        <dbReference type="PROSITE" id="PS50937"/>
    </source>
</evidence>
<keyword evidence="3 6" id="KW-0238">DNA-binding</keyword>
<dbReference type="PROSITE" id="PS50937">
    <property type="entry name" value="HTH_MERR_2"/>
    <property type="match status" value="1"/>
</dbReference>
<dbReference type="PANTHER" id="PTHR30204">
    <property type="entry name" value="REDOX-CYCLING DRUG-SENSING TRANSCRIPTIONAL ACTIVATOR SOXR"/>
    <property type="match status" value="1"/>
</dbReference>
<feature type="domain" description="HTH merR-type" evidence="5">
    <location>
        <begin position="1"/>
        <end position="71"/>
    </location>
</feature>
<organism evidence="6 7">
    <name type="scientific">Ignatzschineria rhizosphaerae</name>
    <dbReference type="NCBI Taxonomy" id="2923279"/>
    <lineage>
        <taxon>Bacteria</taxon>
        <taxon>Pseudomonadati</taxon>
        <taxon>Pseudomonadota</taxon>
        <taxon>Gammaproteobacteria</taxon>
        <taxon>Cardiobacteriales</taxon>
        <taxon>Ignatzschineriaceae</taxon>
        <taxon>Ignatzschineria</taxon>
    </lineage>
</organism>
<dbReference type="EMBL" id="CP093379">
    <property type="protein sequence ID" value="UNM96769.1"/>
    <property type="molecule type" value="Genomic_DNA"/>
</dbReference>
<dbReference type="SMART" id="SM00422">
    <property type="entry name" value="HTH_MERR"/>
    <property type="match status" value="1"/>
</dbReference>
<dbReference type="InterPro" id="IPR047057">
    <property type="entry name" value="MerR_fam"/>
</dbReference>
<gene>
    <name evidence="6" type="ORF">MMG00_02620</name>
</gene>
<dbReference type="PRINTS" id="PR00040">
    <property type="entry name" value="HTHMERR"/>
</dbReference>